<proteinExistence type="predicted"/>
<accession>A0ABQ1J0B3</accession>
<dbReference type="Proteomes" id="UP000617555">
    <property type="component" value="Unassembled WGS sequence"/>
</dbReference>
<feature type="transmembrane region" description="Helical" evidence="1">
    <location>
        <begin position="105"/>
        <end position="123"/>
    </location>
</feature>
<name>A0ABQ1J0B3_9GAMM</name>
<sequence>MLVDQTRSTQWHLNDNEYWVLTQLVLHRGQVVPLTMLETVIVSGQVAHQLTQGELTSIIHHIIDYLCVSHLNLIEYIPDQGVILYPINQTKHPNILALPNRLLSWGQYGIIIGALLALLLFLWSHIIPPMFTKADVLRQIIAASGKVIQLSIYDGKSPQDAMLHAECLSTQLRLCHHVRWDSIDAAISADRHYVSLLLTEFTETNWHYKNVKISVSDMHSPFITQAWLHKVNICG</sequence>
<keyword evidence="3" id="KW-1185">Reference proteome</keyword>
<reference evidence="3" key="1">
    <citation type="journal article" date="2019" name="Int. J. Syst. Evol. Microbiol.">
        <title>The Global Catalogue of Microorganisms (GCM) 10K type strain sequencing project: providing services to taxonomists for standard genome sequencing and annotation.</title>
        <authorList>
            <consortium name="The Broad Institute Genomics Platform"/>
            <consortium name="The Broad Institute Genome Sequencing Center for Infectious Disease"/>
            <person name="Wu L."/>
            <person name="Ma J."/>
        </authorList>
    </citation>
    <scope>NUCLEOTIDE SEQUENCE [LARGE SCALE GENOMIC DNA]</scope>
    <source>
        <strain evidence="3">CGMCC 1.15339</strain>
    </source>
</reference>
<comment type="caution">
    <text evidence="2">The sequence shown here is derived from an EMBL/GenBank/DDBJ whole genome shotgun (WGS) entry which is preliminary data.</text>
</comment>
<keyword evidence="1" id="KW-0812">Transmembrane</keyword>
<keyword evidence="1" id="KW-0472">Membrane</keyword>
<protein>
    <submittedName>
        <fullName evidence="2">Uncharacterized protein</fullName>
    </submittedName>
</protein>
<dbReference type="EMBL" id="BMII01000012">
    <property type="protein sequence ID" value="GGB56463.1"/>
    <property type="molecule type" value="Genomic_DNA"/>
</dbReference>
<organism evidence="2 3">
    <name type="scientific">Shewanella inventionis</name>
    <dbReference type="NCBI Taxonomy" id="1738770"/>
    <lineage>
        <taxon>Bacteria</taxon>
        <taxon>Pseudomonadati</taxon>
        <taxon>Pseudomonadota</taxon>
        <taxon>Gammaproteobacteria</taxon>
        <taxon>Alteromonadales</taxon>
        <taxon>Shewanellaceae</taxon>
        <taxon>Shewanella</taxon>
    </lineage>
</organism>
<evidence type="ECO:0000313" key="2">
    <source>
        <dbReference type="EMBL" id="GGB56463.1"/>
    </source>
</evidence>
<keyword evidence="1" id="KW-1133">Transmembrane helix</keyword>
<gene>
    <name evidence="2" type="ORF">GCM10011607_16340</name>
</gene>
<evidence type="ECO:0000313" key="3">
    <source>
        <dbReference type="Proteomes" id="UP000617555"/>
    </source>
</evidence>
<evidence type="ECO:0000256" key="1">
    <source>
        <dbReference type="SAM" id="Phobius"/>
    </source>
</evidence>